<feature type="domain" description="Peptidase M6-like" evidence="3">
    <location>
        <begin position="109"/>
        <end position="425"/>
    </location>
</feature>
<organism evidence="5 6">
    <name type="scientific">Embleya hyalina</name>
    <dbReference type="NCBI Taxonomy" id="516124"/>
    <lineage>
        <taxon>Bacteria</taxon>
        <taxon>Bacillati</taxon>
        <taxon>Actinomycetota</taxon>
        <taxon>Actinomycetes</taxon>
        <taxon>Kitasatosporales</taxon>
        <taxon>Streptomycetaceae</taxon>
        <taxon>Embleya</taxon>
    </lineage>
</organism>
<dbReference type="InterPro" id="IPR048665">
    <property type="entry name" value="InhA-like_VEG"/>
</dbReference>
<dbReference type="Pfam" id="PF05547">
    <property type="entry name" value="Peptidase_M6"/>
    <property type="match status" value="1"/>
</dbReference>
<proteinExistence type="predicted"/>
<evidence type="ECO:0000313" key="5">
    <source>
        <dbReference type="EMBL" id="GCD99041.1"/>
    </source>
</evidence>
<dbReference type="Pfam" id="PF20774">
    <property type="entry name" value="InhA-like_VEG"/>
    <property type="match status" value="1"/>
</dbReference>
<protein>
    <submittedName>
        <fullName evidence="5">Protease</fullName>
    </submittedName>
</protein>
<dbReference type="GO" id="GO:0006508">
    <property type="term" value="P:proteolysis"/>
    <property type="evidence" value="ECO:0007669"/>
    <property type="project" value="UniProtKB-KW"/>
</dbReference>
<feature type="signal peptide" evidence="2">
    <location>
        <begin position="1"/>
        <end position="24"/>
    </location>
</feature>
<keyword evidence="6" id="KW-1185">Reference proteome</keyword>
<feature type="compositionally biased region" description="Basic and acidic residues" evidence="1">
    <location>
        <begin position="292"/>
        <end position="306"/>
    </location>
</feature>
<dbReference type="EMBL" id="BIFH01000030">
    <property type="protein sequence ID" value="GCD99041.1"/>
    <property type="molecule type" value="Genomic_DNA"/>
</dbReference>
<dbReference type="GO" id="GO:0008233">
    <property type="term" value="F:peptidase activity"/>
    <property type="evidence" value="ECO:0007669"/>
    <property type="project" value="UniProtKB-KW"/>
</dbReference>
<dbReference type="Pfam" id="PF20773">
    <property type="entry name" value="InhA-like_MAM"/>
    <property type="match status" value="1"/>
</dbReference>
<dbReference type="InterPro" id="IPR008757">
    <property type="entry name" value="Peptidase_M6-like_domain"/>
</dbReference>
<feature type="chain" id="PRO_5019295880" evidence="2">
    <location>
        <begin position="25"/>
        <end position="904"/>
    </location>
</feature>
<evidence type="ECO:0000259" key="3">
    <source>
        <dbReference type="Pfam" id="PF05547"/>
    </source>
</evidence>
<evidence type="ECO:0000259" key="4">
    <source>
        <dbReference type="Pfam" id="PF20774"/>
    </source>
</evidence>
<dbReference type="AlphaFoldDB" id="A0A401YWT6"/>
<evidence type="ECO:0000256" key="2">
    <source>
        <dbReference type="SAM" id="SignalP"/>
    </source>
</evidence>
<reference evidence="5 6" key="1">
    <citation type="submission" date="2018-12" db="EMBL/GenBank/DDBJ databases">
        <title>Draft genome sequence of Embleya hyalina NBRC 13850T.</title>
        <authorList>
            <person name="Komaki H."/>
            <person name="Hosoyama A."/>
            <person name="Kimura A."/>
            <person name="Ichikawa N."/>
            <person name="Tamura T."/>
        </authorList>
    </citation>
    <scope>NUCLEOTIDE SEQUENCE [LARGE SCALE GENOMIC DNA]</scope>
    <source>
        <strain evidence="5 6">NBRC 13850</strain>
    </source>
</reference>
<dbReference type="Proteomes" id="UP000286931">
    <property type="component" value="Unassembled WGS sequence"/>
</dbReference>
<evidence type="ECO:0000256" key="1">
    <source>
        <dbReference type="SAM" id="MobiDB-lite"/>
    </source>
</evidence>
<name>A0A401YWT6_9ACTN</name>
<evidence type="ECO:0000313" key="6">
    <source>
        <dbReference type="Proteomes" id="UP000286931"/>
    </source>
</evidence>
<feature type="region of interest" description="Disordered" evidence="1">
    <location>
        <begin position="289"/>
        <end position="310"/>
    </location>
</feature>
<dbReference type="OrthoDB" id="8780795at2"/>
<feature type="region of interest" description="Disordered" evidence="1">
    <location>
        <begin position="848"/>
        <end position="904"/>
    </location>
</feature>
<comment type="caution">
    <text evidence="5">The sequence shown here is derived from an EMBL/GenBank/DDBJ whole genome shotgun (WGS) entry which is preliminary data.</text>
</comment>
<dbReference type="PANTHER" id="PTHR41775">
    <property type="entry name" value="SECRETED PROTEIN-RELATED"/>
    <property type="match status" value="1"/>
</dbReference>
<keyword evidence="5" id="KW-0645">Protease</keyword>
<feature type="region of interest" description="Disordered" evidence="1">
    <location>
        <begin position="132"/>
        <end position="157"/>
    </location>
</feature>
<feature type="domain" description="Immune inhibitor A-like metallopeptidase VEG" evidence="4">
    <location>
        <begin position="662"/>
        <end position="787"/>
    </location>
</feature>
<dbReference type="RefSeq" id="WP_126640881.1">
    <property type="nucleotide sequence ID" value="NZ_BIFH01000030.1"/>
</dbReference>
<gene>
    <name evidence="5" type="ORF">EHYA_06753</name>
</gene>
<keyword evidence="5" id="KW-0378">Hydrolase</keyword>
<dbReference type="NCBIfam" id="TIGR03296">
    <property type="entry name" value="M6dom_TIGR03296"/>
    <property type="match status" value="1"/>
</dbReference>
<keyword evidence="2" id="KW-0732">Signal</keyword>
<sequence length="904" mass="97387">MLRHLLAASALLFTGVVTSSVARADDDSPARWNPSVADSYVNYVAPRDPLPPDVPPEVRERAFAAERRAREYDRKFAAGNPVAARRLARAEAVAARTGVSPRAQEGAPHREARLLTLLVEFDEHADDDFSGFRRPTSVADPTCVTEPPGTVKNGPRHNLLPDPAAGGRDNNTLWVADFGKDHYDRMLYSDRGITERVRPDLTGPDGKPGIDLSGLSMRSMYREMSHGSYSIGGEAAGWVTVPHSEAWYAAGHCGAIRQDNGGSPRNPRGVRQFVTDAVDALAAARPDFPWADYDKEDPGDADHDGNTQEPDGVVDHLVLVHAGKDKSAGGGAEGTYAIWAHASTVLFGHQVPGSNIKIANYIVQPEDSGVGVFAHEFGHDLGLPDLYDNFSGGDTDVDFWDLMSSGSHAGPLFQTMPAHMGAWSKYVLGWIDPPVVPVGGAPSTVLLGAAAAPPPGTRDAVRVNLPDERVRIGTPHSGTHMWYSERDQEWSDARLVRDLAVPTGGPATFSMWNDYTIEKDWDFGFVEASTDNGATWKQLAVKDEAGNLVSTPPDYPDPNHNLAELRKADGLTGTTNGWRHDNVDLTPYAGRNIKLRLDLDTDAAFMEKGWFADDFTLTGGPDGATVWSDDVERGDNGWTAIKGSTTVTRGAGWGQTSGEVDREQYYLLEWRAPVGFDRGLSHAYTAGHSDERGVQVRRLGYNVPGMLVWLRDAEYQNNGVNFNLGAPPSYGAKGQTLLVDAHPDPRRWTGEAAEHYTAKGNPRKNLDSRAQSADAAFGFAPTPTFVACHSNGAWCQDFAAREPVRAFSDARGWAPGVEYVDGAPVDRFTDGSTVVPARGPYSTRVVLPDGSPDPEHHGVPYKGSVLGDGDPGPTLAYGASATLVSPAGRDPNRGAAVRVTSARP</sequence>
<dbReference type="PANTHER" id="PTHR41775:SF1">
    <property type="entry name" value="PEPTIDASE M6-LIKE DOMAIN-CONTAINING PROTEIN"/>
    <property type="match status" value="1"/>
</dbReference>
<dbReference type="SUPFAM" id="SSF55486">
    <property type="entry name" value="Metalloproteases ('zincins'), catalytic domain"/>
    <property type="match status" value="1"/>
</dbReference>
<accession>A0A401YWT6</accession>